<dbReference type="Pfam" id="PF03471">
    <property type="entry name" value="CorC_HlyC"/>
    <property type="match status" value="1"/>
</dbReference>
<dbReference type="SUPFAM" id="SSF56176">
    <property type="entry name" value="FAD-binding/transporter-associated domain-like"/>
    <property type="match status" value="1"/>
</dbReference>
<protein>
    <recommendedName>
        <fullName evidence="1">Transporter-associated domain-containing protein</fullName>
    </recommendedName>
</protein>
<proteinExistence type="predicted"/>
<dbReference type="InterPro" id="IPR005170">
    <property type="entry name" value="Transptr-assoc_dom"/>
</dbReference>
<reference evidence="2 3" key="1">
    <citation type="submission" date="2020-02" db="EMBL/GenBank/DDBJ databases">
        <authorList>
            <person name="Babadi Z.K."/>
            <person name="Risdian C."/>
            <person name="Ebrahimipour G.H."/>
            <person name="Wink J."/>
        </authorList>
    </citation>
    <scope>NUCLEOTIDE SEQUENCE [LARGE SCALE GENOMIC DNA]</scope>
    <source>
        <strain evidence="2 3">ZKHCc1 1396</strain>
    </source>
</reference>
<dbReference type="Gene3D" id="3.30.465.10">
    <property type="match status" value="1"/>
</dbReference>
<keyword evidence="3" id="KW-1185">Reference proteome</keyword>
<dbReference type="InterPro" id="IPR036318">
    <property type="entry name" value="FAD-bd_PCMH-like_sf"/>
</dbReference>
<organism evidence="2 3">
    <name type="scientific">Corallococcus soli</name>
    <dbReference type="NCBI Taxonomy" id="2710757"/>
    <lineage>
        <taxon>Bacteria</taxon>
        <taxon>Pseudomonadati</taxon>
        <taxon>Myxococcota</taxon>
        <taxon>Myxococcia</taxon>
        <taxon>Myxococcales</taxon>
        <taxon>Cystobacterineae</taxon>
        <taxon>Myxococcaceae</taxon>
        <taxon>Corallococcus</taxon>
    </lineage>
</organism>
<dbReference type="InterPro" id="IPR016169">
    <property type="entry name" value="FAD-bd_PCMH_sub2"/>
</dbReference>
<dbReference type="EMBL" id="JAAIYO010000017">
    <property type="protein sequence ID" value="MBE4753261.1"/>
    <property type="molecule type" value="Genomic_DNA"/>
</dbReference>
<evidence type="ECO:0000313" key="3">
    <source>
        <dbReference type="Proteomes" id="UP001516472"/>
    </source>
</evidence>
<name>A0ABR9PZC0_9BACT</name>
<sequence length="74" mass="8036">MAWATCSWSRWNETVSGLVLAKLGRPPRVGDKVEHGEARFEVTAVEGHGVKECRIQRRPLSEVPAPDAAIASPA</sequence>
<accession>A0ABR9PZC0</accession>
<evidence type="ECO:0000259" key="1">
    <source>
        <dbReference type="Pfam" id="PF03471"/>
    </source>
</evidence>
<evidence type="ECO:0000313" key="2">
    <source>
        <dbReference type="EMBL" id="MBE4753261.1"/>
    </source>
</evidence>
<comment type="caution">
    <text evidence="2">The sequence shown here is derived from an EMBL/GenBank/DDBJ whole genome shotgun (WGS) entry which is preliminary data.</text>
</comment>
<gene>
    <name evidence="2" type="ORF">G4177_34435</name>
</gene>
<dbReference type="Proteomes" id="UP001516472">
    <property type="component" value="Unassembled WGS sequence"/>
</dbReference>
<feature type="domain" description="Transporter-associated" evidence="1">
    <location>
        <begin position="13"/>
        <end position="57"/>
    </location>
</feature>